<name>A0A1H3DZQ8_9BACT</name>
<sequence length="186" mass="19708">MLFIYGRGAFVCSRKGRNILLGKHIKAWSLILMIMMLTLGSCCIAQANNVATQTVTFFIADINELSNLAPVILTINTATAGAMPDPATDSSTTYSITAKGKKKKITARIDTAMPPELTLMVNLEAPTLGTSLGDVILSTTAQDVVIDIRNAKNESLGITYTLSPVGSTPPAPTAGARTVTFTLMDQ</sequence>
<organism evidence="1 2">
    <name type="scientific">Acetomicrobium thermoterrenum DSM 13490</name>
    <dbReference type="NCBI Taxonomy" id="1120987"/>
    <lineage>
        <taxon>Bacteria</taxon>
        <taxon>Thermotogati</taxon>
        <taxon>Synergistota</taxon>
        <taxon>Synergistia</taxon>
        <taxon>Synergistales</taxon>
        <taxon>Acetomicrobiaceae</taxon>
        <taxon>Acetomicrobium</taxon>
    </lineage>
</organism>
<accession>A0A1H3DZQ8</accession>
<dbReference type="Proteomes" id="UP000199266">
    <property type="component" value="Unassembled WGS sequence"/>
</dbReference>
<keyword evidence="2" id="KW-1185">Reference proteome</keyword>
<evidence type="ECO:0000313" key="1">
    <source>
        <dbReference type="EMBL" id="SDX71935.1"/>
    </source>
</evidence>
<evidence type="ECO:0000313" key="2">
    <source>
        <dbReference type="Proteomes" id="UP000199266"/>
    </source>
</evidence>
<gene>
    <name evidence="1" type="ORF">SAMN03080603_00333</name>
</gene>
<dbReference type="RefSeq" id="WP_091460093.1">
    <property type="nucleotide sequence ID" value="NZ_FNPD01000002.1"/>
</dbReference>
<protein>
    <submittedName>
        <fullName evidence="1">Uncharacterized protein</fullName>
    </submittedName>
</protein>
<dbReference type="AlphaFoldDB" id="A0A1H3DZQ8"/>
<proteinExistence type="predicted"/>
<reference evidence="2" key="1">
    <citation type="submission" date="2016-10" db="EMBL/GenBank/DDBJ databases">
        <authorList>
            <person name="Varghese N."/>
            <person name="Submissions S."/>
        </authorList>
    </citation>
    <scope>NUCLEOTIDE SEQUENCE [LARGE SCALE GENOMIC DNA]</scope>
    <source>
        <strain evidence="2">DSM 13490</strain>
    </source>
</reference>
<dbReference type="EMBL" id="FNPD01000002">
    <property type="protein sequence ID" value="SDX71935.1"/>
    <property type="molecule type" value="Genomic_DNA"/>
</dbReference>